<accession>A0A3E5AJW7</accession>
<gene>
    <name evidence="1" type="ORF">DXB72_14145</name>
</gene>
<dbReference type="EMBL" id="QSUG01000019">
    <property type="protein sequence ID" value="RGN20313.1"/>
    <property type="molecule type" value="Genomic_DNA"/>
</dbReference>
<reference evidence="1 2" key="1">
    <citation type="submission" date="2018-08" db="EMBL/GenBank/DDBJ databases">
        <title>A genome reference for cultivated species of the human gut microbiota.</title>
        <authorList>
            <person name="Zou Y."/>
            <person name="Xue W."/>
            <person name="Luo G."/>
        </authorList>
    </citation>
    <scope>NUCLEOTIDE SEQUENCE [LARGE SCALE GENOMIC DNA]</scope>
    <source>
        <strain evidence="1 2">OM05-6AA</strain>
    </source>
</reference>
<protein>
    <submittedName>
        <fullName evidence="1">Uncharacterized protein</fullName>
    </submittedName>
</protein>
<organism evidence="1 2">
    <name type="scientific">Agathobacter rectalis</name>
    <dbReference type="NCBI Taxonomy" id="39491"/>
    <lineage>
        <taxon>Bacteria</taxon>
        <taxon>Bacillati</taxon>
        <taxon>Bacillota</taxon>
        <taxon>Clostridia</taxon>
        <taxon>Lachnospirales</taxon>
        <taxon>Lachnospiraceae</taxon>
        <taxon>Agathobacter</taxon>
    </lineage>
</organism>
<evidence type="ECO:0000313" key="2">
    <source>
        <dbReference type="Proteomes" id="UP000260970"/>
    </source>
</evidence>
<name>A0A3E5AJW7_9FIRM</name>
<dbReference type="AlphaFoldDB" id="A0A3E5AJW7"/>
<dbReference type="Proteomes" id="UP000260970">
    <property type="component" value="Unassembled WGS sequence"/>
</dbReference>
<evidence type="ECO:0000313" key="1">
    <source>
        <dbReference type="EMBL" id="RGN20313.1"/>
    </source>
</evidence>
<comment type="caution">
    <text evidence="1">The sequence shown here is derived from an EMBL/GenBank/DDBJ whole genome shotgun (WGS) entry which is preliminary data.</text>
</comment>
<sequence>MNSCGKGMDSFLASNGSPICKKYLSILEADANVVLTRQNCRVNTVGNSSMTIYNKHVLERARHESEGAGALQYEIVKEIIYYE</sequence>
<proteinExistence type="predicted"/>